<comment type="caution">
    <text evidence="3">The sequence shown here is derived from an EMBL/GenBank/DDBJ whole genome shotgun (WGS) entry which is preliminary data.</text>
</comment>
<dbReference type="Pfam" id="PF13424">
    <property type="entry name" value="TPR_12"/>
    <property type="match status" value="1"/>
</dbReference>
<dbReference type="Pfam" id="PF13181">
    <property type="entry name" value="TPR_8"/>
    <property type="match status" value="1"/>
</dbReference>
<dbReference type="Proteomes" id="UP000557392">
    <property type="component" value="Unassembled WGS sequence"/>
</dbReference>
<dbReference type="InterPro" id="IPR011990">
    <property type="entry name" value="TPR-like_helical_dom_sf"/>
</dbReference>
<organism evidence="3 4">
    <name type="scientific">Sphingomonas kyeonggiensis</name>
    <dbReference type="NCBI Taxonomy" id="1268553"/>
    <lineage>
        <taxon>Bacteria</taxon>
        <taxon>Pseudomonadati</taxon>
        <taxon>Pseudomonadota</taxon>
        <taxon>Alphaproteobacteria</taxon>
        <taxon>Sphingomonadales</taxon>
        <taxon>Sphingomonadaceae</taxon>
        <taxon>Sphingomonas</taxon>
    </lineage>
</organism>
<name>A0A7W6JQH4_9SPHN</name>
<protein>
    <submittedName>
        <fullName evidence="3">Tetratricopeptide (TPR) repeat protein</fullName>
    </submittedName>
</protein>
<dbReference type="SMART" id="SM00028">
    <property type="entry name" value="TPR"/>
    <property type="match status" value="3"/>
</dbReference>
<evidence type="ECO:0000313" key="4">
    <source>
        <dbReference type="Proteomes" id="UP000557392"/>
    </source>
</evidence>
<dbReference type="InterPro" id="IPR019734">
    <property type="entry name" value="TPR_rpt"/>
</dbReference>
<proteinExistence type="predicted"/>
<reference evidence="3 4" key="1">
    <citation type="submission" date="2020-08" db="EMBL/GenBank/DDBJ databases">
        <title>Genomic Encyclopedia of Type Strains, Phase IV (KMG-IV): sequencing the most valuable type-strain genomes for metagenomic binning, comparative biology and taxonomic classification.</title>
        <authorList>
            <person name="Goeker M."/>
        </authorList>
    </citation>
    <scope>NUCLEOTIDE SEQUENCE [LARGE SCALE GENOMIC DNA]</scope>
    <source>
        <strain evidence="3 4">DSM 101806</strain>
    </source>
</reference>
<keyword evidence="4" id="KW-1185">Reference proteome</keyword>
<keyword evidence="2" id="KW-0732">Signal</keyword>
<keyword evidence="1" id="KW-0802">TPR repeat</keyword>
<evidence type="ECO:0000256" key="1">
    <source>
        <dbReference type="PROSITE-ProRule" id="PRU00339"/>
    </source>
</evidence>
<dbReference type="EMBL" id="JACIEH010000001">
    <property type="protein sequence ID" value="MBB4097660.1"/>
    <property type="molecule type" value="Genomic_DNA"/>
</dbReference>
<dbReference type="RefSeq" id="WP_183995466.1">
    <property type="nucleotide sequence ID" value="NZ_JACIEH010000001.1"/>
</dbReference>
<feature type="chain" id="PRO_5031154472" evidence="2">
    <location>
        <begin position="20"/>
        <end position="222"/>
    </location>
</feature>
<feature type="signal peptide" evidence="2">
    <location>
        <begin position="1"/>
        <end position="19"/>
    </location>
</feature>
<dbReference type="SUPFAM" id="SSF48452">
    <property type="entry name" value="TPR-like"/>
    <property type="match status" value="1"/>
</dbReference>
<evidence type="ECO:0000256" key="2">
    <source>
        <dbReference type="SAM" id="SignalP"/>
    </source>
</evidence>
<gene>
    <name evidence="3" type="ORF">GGR46_001193</name>
</gene>
<dbReference type="Gene3D" id="1.25.40.10">
    <property type="entry name" value="Tetratricopeptide repeat domain"/>
    <property type="match status" value="1"/>
</dbReference>
<dbReference type="PROSITE" id="PS50005">
    <property type="entry name" value="TPR"/>
    <property type="match status" value="1"/>
</dbReference>
<sequence length="222" mass="24762">MKLAFALLLAAAPIGAAQAQESTNDAKLGEIVQLIQGGQPQQAVDKLNPLLADYERRYAGKPKPLCDVEPAETKAYAGVAGKDYTLADGGWCIALWAKGFALIDLKQLDAAVPFLERSVALAPFHPHYLSELGYAYQAQKSWQRSYDFYARAADAALRQEGDRRNKSLRRAWFGMAFDMIEMGRLDDAEKLFRKCLEVSPNDEAVKSELRYIEEQRAKKKTS</sequence>
<evidence type="ECO:0000313" key="3">
    <source>
        <dbReference type="EMBL" id="MBB4097660.1"/>
    </source>
</evidence>
<accession>A0A7W6JQH4</accession>
<feature type="repeat" description="TPR" evidence="1">
    <location>
        <begin position="169"/>
        <end position="202"/>
    </location>
</feature>
<dbReference type="AlphaFoldDB" id="A0A7W6JQH4"/>